<proteinExistence type="predicted"/>
<dbReference type="HOGENOM" id="CLU_3028310_0_0_6"/>
<dbReference type="EMBL" id="BX571875">
    <property type="protein sequence ID" value="CAE17250.1"/>
    <property type="molecule type" value="Genomic_DNA"/>
</dbReference>
<dbReference type="AlphaFoldDB" id="Q7MY18"/>
<dbReference type="KEGG" id="plu:plu4878"/>
<organism evidence="1 2">
    <name type="scientific">Photorhabdus laumondii subsp. laumondii (strain DSM 15139 / CIP 105565 / TT01)</name>
    <name type="common">Photorhabdus luminescens subsp. laumondii</name>
    <dbReference type="NCBI Taxonomy" id="243265"/>
    <lineage>
        <taxon>Bacteria</taxon>
        <taxon>Pseudomonadati</taxon>
        <taxon>Pseudomonadota</taxon>
        <taxon>Gammaproteobacteria</taxon>
        <taxon>Enterobacterales</taxon>
        <taxon>Morganellaceae</taxon>
        <taxon>Photorhabdus</taxon>
    </lineage>
</organism>
<keyword evidence="2" id="KW-1185">Reference proteome</keyword>
<name>Q7MY18_PHOLL</name>
<evidence type="ECO:0000313" key="1">
    <source>
        <dbReference type="EMBL" id="CAE17250.1"/>
    </source>
</evidence>
<reference evidence="2" key="1">
    <citation type="journal article" date="2003" name="Nat. Biotechnol.">
        <title>The genome sequence of the entomopathogenic bacterium Photorhabdus luminescens.</title>
        <authorList>
            <person name="Duchaud E."/>
            <person name="Rusniok C."/>
            <person name="Frangeul L."/>
            <person name="Buchrieser C."/>
            <person name="Givaudan A."/>
            <person name="Taourit S."/>
            <person name="Bocs S."/>
            <person name="Boursaux-Eude C."/>
            <person name="Chandler M."/>
            <person name="Charles J.-F."/>
            <person name="Dassa E."/>
            <person name="Derose R."/>
            <person name="Derzelle S."/>
            <person name="Freyssinet G."/>
            <person name="Gaudriault S."/>
            <person name="Medigue C."/>
            <person name="Lanois A."/>
            <person name="Powell K."/>
            <person name="Siguier P."/>
            <person name="Vincent R."/>
            <person name="Wingate V."/>
            <person name="Zouine M."/>
            <person name="Glaser P."/>
            <person name="Boemare N."/>
            <person name="Danchin A."/>
            <person name="Kunst F."/>
        </authorList>
    </citation>
    <scope>NUCLEOTIDE SEQUENCE [LARGE SCALE GENOMIC DNA]</scope>
    <source>
        <strain evidence="2">DSM 15139 / CIP 105565 / TT01</strain>
    </source>
</reference>
<accession>Q7MY18</accession>
<evidence type="ECO:0000313" key="2">
    <source>
        <dbReference type="Proteomes" id="UP000002514"/>
    </source>
</evidence>
<sequence>MRRKLSHSTIVYCIVMAYISLNNDNTLENLAVDTATSEKSVSPLAQNLRNVGKKY</sequence>
<dbReference type="Proteomes" id="UP000002514">
    <property type="component" value="Chromosome"/>
</dbReference>
<gene>
    <name evidence="1" type="ordered locus">plu4878</name>
</gene>
<protein>
    <submittedName>
        <fullName evidence="1">Photorhabdus luminescens subsp. laumondii TTO1 complete genome segment 17/17</fullName>
    </submittedName>
</protein>